<keyword evidence="1" id="KW-0732">Signal</keyword>
<organism evidence="3 4">
    <name type="scientific">Rhizoclosmatium globosum</name>
    <dbReference type="NCBI Taxonomy" id="329046"/>
    <lineage>
        <taxon>Eukaryota</taxon>
        <taxon>Fungi</taxon>
        <taxon>Fungi incertae sedis</taxon>
        <taxon>Chytridiomycota</taxon>
        <taxon>Chytridiomycota incertae sedis</taxon>
        <taxon>Chytridiomycetes</taxon>
        <taxon>Chytridiales</taxon>
        <taxon>Chytriomycetaceae</taxon>
        <taxon>Rhizoclosmatium</taxon>
    </lineage>
</organism>
<feature type="domain" description="Copper acquisition factor BIM1-like" evidence="2">
    <location>
        <begin position="17"/>
        <end position="155"/>
    </location>
</feature>
<evidence type="ECO:0000259" key="2">
    <source>
        <dbReference type="Pfam" id="PF20238"/>
    </source>
</evidence>
<accession>A0A1Y2BY77</accession>
<dbReference type="Proteomes" id="UP000193642">
    <property type="component" value="Unassembled WGS sequence"/>
</dbReference>
<feature type="signal peptide" evidence="1">
    <location>
        <begin position="1"/>
        <end position="17"/>
    </location>
</feature>
<feature type="chain" id="PRO_5012914771" description="Copper acquisition factor BIM1-like domain-containing protein" evidence="1">
    <location>
        <begin position="18"/>
        <end position="189"/>
    </location>
</feature>
<dbReference type="OrthoDB" id="2137276at2759"/>
<sequence>MQAITLLVAVLVSSVAAHFRVYTPPARVNYSGVPELTFPCGGRPLGDRVDFPIVGGNITGKFGHDGGYGSLSAVVSDVDPKASDFNVNFIDLLGANSSYPNGNFSRAVDFSKVPGAKDGAKVTVQVSIFTGDASKNETVEGFFGCIDLTLKDNRPAATYVAGSTPAGLYSSAKTAVASAMVALAVIAMF</sequence>
<proteinExistence type="predicted"/>
<dbReference type="Pfam" id="PF20238">
    <property type="entry name" value="BIM1-like_dom"/>
    <property type="match status" value="1"/>
</dbReference>
<evidence type="ECO:0000313" key="4">
    <source>
        <dbReference type="Proteomes" id="UP000193642"/>
    </source>
</evidence>
<evidence type="ECO:0000313" key="3">
    <source>
        <dbReference type="EMBL" id="ORY39624.1"/>
    </source>
</evidence>
<gene>
    <name evidence="3" type="ORF">BCR33DRAFT_768609</name>
</gene>
<dbReference type="AlphaFoldDB" id="A0A1Y2BY77"/>
<evidence type="ECO:0000256" key="1">
    <source>
        <dbReference type="SAM" id="SignalP"/>
    </source>
</evidence>
<name>A0A1Y2BY77_9FUNG</name>
<reference evidence="3 4" key="1">
    <citation type="submission" date="2016-07" db="EMBL/GenBank/DDBJ databases">
        <title>Pervasive Adenine N6-methylation of Active Genes in Fungi.</title>
        <authorList>
            <consortium name="DOE Joint Genome Institute"/>
            <person name="Mondo S.J."/>
            <person name="Dannebaum R.O."/>
            <person name="Kuo R.C."/>
            <person name="Labutti K."/>
            <person name="Haridas S."/>
            <person name="Kuo A."/>
            <person name="Salamov A."/>
            <person name="Ahrendt S.R."/>
            <person name="Lipzen A."/>
            <person name="Sullivan W."/>
            <person name="Andreopoulos W.B."/>
            <person name="Clum A."/>
            <person name="Lindquist E."/>
            <person name="Daum C."/>
            <person name="Ramamoorthy G.K."/>
            <person name="Gryganskyi A."/>
            <person name="Culley D."/>
            <person name="Magnuson J.K."/>
            <person name="James T.Y."/>
            <person name="O'Malley M.A."/>
            <person name="Stajich J.E."/>
            <person name="Spatafora J.W."/>
            <person name="Visel A."/>
            <person name="Grigoriev I.V."/>
        </authorList>
    </citation>
    <scope>NUCLEOTIDE SEQUENCE [LARGE SCALE GENOMIC DNA]</scope>
    <source>
        <strain evidence="3 4">JEL800</strain>
    </source>
</reference>
<comment type="caution">
    <text evidence="3">The sequence shown here is derived from an EMBL/GenBank/DDBJ whole genome shotgun (WGS) entry which is preliminary data.</text>
</comment>
<dbReference type="STRING" id="329046.A0A1Y2BY77"/>
<protein>
    <recommendedName>
        <fullName evidence="2">Copper acquisition factor BIM1-like domain-containing protein</fullName>
    </recommendedName>
</protein>
<dbReference type="EMBL" id="MCGO01000039">
    <property type="protein sequence ID" value="ORY39624.1"/>
    <property type="molecule type" value="Genomic_DNA"/>
</dbReference>
<dbReference type="InterPro" id="IPR046530">
    <property type="entry name" value="BIM1-like_dom"/>
</dbReference>
<keyword evidence="4" id="KW-1185">Reference proteome</keyword>